<dbReference type="GO" id="GO:0072686">
    <property type="term" value="C:mitotic spindle"/>
    <property type="evidence" value="ECO:0007669"/>
    <property type="project" value="InterPro"/>
</dbReference>
<sequence>MSDPSSMTEEELDAELERLDQNITFALLETDQNFAKANQIVAEKIIPEVDRFTQASSQVRKGNELWSHFFQMLQDQPPVRARPSYAEFDPSDQDSMSSNSLRPMALRRPELNMEALSDISSIAGRKGKAKGKRAMNSTPFLNQTFVSDSTSDTALEEERRRRRSSPPRTIPFRPSPDEILKTPRREAAKMLAEDLMHTAGAPSSDSASSASIVRPDKTTKDDDKYWLQSDDANDFETMMQQRRQAAEFSPFPNTPTTQRVLENYQTDFTRKRPWPEEERDGEDPDKSIGAYEFSQVLQPSALLDEQRQDQSLSSNISMISGQSGQVPRRFDLQYFPETFRTPPNSTELIGVYTIFQECVGQLVTKDQIVAQMKPVHPDKVSVLIDLLMRRKYVKRVDSAGGWTLRH</sequence>
<proteinExistence type="inferred from homology"/>
<keyword evidence="6" id="KW-0158">Chromosome</keyword>
<evidence type="ECO:0000256" key="8">
    <source>
        <dbReference type="ARBA" id="ARBA00022618"/>
    </source>
</evidence>
<dbReference type="GO" id="GO:0005874">
    <property type="term" value="C:microtubule"/>
    <property type="evidence" value="ECO:0007669"/>
    <property type="project" value="UniProtKB-KW"/>
</dbReference>
<feature type="compositionally biased region" description="Low complexity" evidence="16">
    <location>
        <begin position="199"/>
        <end position="211"/>
    </location>
</feature>
<organism evidence="17 18">
    <name type="scientific">Syncephalastrum racemosum</name>
    <name type="common">Filamentous fungus</name>
    <dbReference type="NCBI Taxonomy" id="13706"/>
    <lineage>
        <taxon>Eukaryota</taxon>
        <taxon>Fungi</taxon>
        <taxon>Fungi incertae sedis</taxon>
        <taxon>Mucoromycota</taxon>
        <taxon>Mucoromycotina</taxon>
        <taxon>Mucoromycetes</taxon>
        <taxon>Mucorales</taxon>
        <taxon>Syncephalastraceae</taxon>
        <taxon>Syncephalastrum</taxon>
    </lineage>
</organism>
<name>A0A1X2HVK2_SYNRA</name>
<feature type="region of interest" description="Disordered" evidence="16">
    <location>
        <begin position="264"/>
        <end position="287"/>
    </location>
</feature>
<dbReference type="GO" id="GO:0008608">
    <property type="term" value="P:attachment of spindle microtubules to kinetochore"/>
    <property type="evidence" value="ECO:0007669"/>
    <property type="project" value="InterPro"/>
</dbReference>
<feature type="compositionally biased region" description="Basic and acidic residues" evidence="16">
    <location>
        <begin position="214"/>
        <end position="225"/>
    </location>
</feature>
<keyword evidence="10" id="KW-0498">Mitosis</keyword>
<keyword evidence="13" id="KW-0539">Nucleus</keyword>
<dbReference type="OMA" id="QTSKIWE"/>
<dbReference type="PANTHER" id="PTHR28200:SF1">
    <property type="entry name" value="DASH COMPLEX SUBUNIT ASK1"/>
    <property type="match status" value="1"/>
</dbReference>
<dbReference type="GO" id="GO:0051301">
    <property type="term" value="P:cell division"/>
    <property type="evidence" value="ECO:0007669"/>
    <property type="project" value="UniProtKB-KW"/>
</dbReference>
<dbReference type="InParanoid" id="A0A1X2HVK2"/>
<evidence type="ECO:0000313" key="18">
    <source>
        <dbReference type="Proteomes" id="UP000242180"/>
    </source>
</evidence>
<keyword evidence="12" id="KW-0206">Cytoskeleton</keyword>
<dbReference type="GO" id="GO:0044732">
    <property type="term" value="C:mitotic spindle pole body"/>
    <property type="evidence" value="ECO:0007669"/>
    <property type="project" value="TreeGrafter"/>
</dbReference>
<evidence type="ECO:0000256" key="1">
    <source>
        <dbReference type="ARBA" id="ARBA00004123"/>
    </source>
</evidence>
<evidence type="ECO:0000256" key="14">
    <source>
        <dbReference type="ARBA" id="ARBA00023306"/>
    </source>
</evidence>
<evidence type="ECO:0000313" key="17">
    <source>
        <dbReference type="EMBL" id="ORZ03596.1"/>
    </source>
</evidence>
<evidence type="ECO:0000256" key="15">
    <source>
        <dbReference type="ARBA" id="ARBA00023328"/>
    </source>
</evidence>
<keyword evidence="14" id="KW-0131">Cell cycle</keyword>
<evidence type="ECO:0000256" key="6">
    <source>
        <dbReference type="ARBA" id="ARBA00022454"/>
    </source>
</evidence>
<evidence type="ECO:0000256" key="16">
    <source>
        <dbReference type="SAM" id="MobiDB-lite"/>
    </source>
</evidence>
<evidence type="ECO:0000256" key="7">
    <source>
        <dbReference type="ARBA" id="ARBA00022490"/>
    </source>
</evidence>
<keyword evidence="8" id="KW-0132">Cell division</keyword>
<accession>A0A1X2HVK2</accession>
<evidence type="ECO:0000256" key="2">
    <source>
        <dbReference type="ARBA" id="ARBA00004186"/>
    </source>
</evidence>
<comment type="caution">
    <text evidence="17">The sequence shown here is derived from an EMBL/GenBank/DDBJ whole genome shotgun (WGS) entry which is preliminary data.</text>
</comment>
<feature type="region of interest" description="Disordered" evidence="16">
    <location>
        <begin position="125"/>
        <end position="182"/>
    </location>
</feature>
<keyword evidence="15" id="KW-0137">Centromere</keyword>
<comment type="subcellular location">
    <subcellularLocation>
        <location evidence="3">Chromosome</location>
        <location evidence="3">Centromere</location>
        <location evidence="3">Kinetochore</location>
    </subcellularLocation>
    <subcellularLocation>
        <location evidence="2">Cytoplasm</location>
        <location evidence="2">Cytoskeleton</location>
        <location evidence="2">Spindle</location>
    </subcellularLocation>
    <subcellularLocation>
        <location evidence="1">Nucleus</location>
    </subcellularLocation>
</comment>
<keyword evidence="18" id="KW-1185">Reference proteome</keyword>
<dbReference type="Proteomes" id="UP000242180">
    <property type="component" value="Unassembled WGS sequence"/>
</dbReference>
<evidence type="ECO:0000256" key="12">
    <source>
        <dbReference type="ARBA" id="ARBA00023212"/>
    </source>
</evidence>
<evidence type="ECO:0000256" key="13">
    <source>
        <dbReference type="ARBA" id="ARBA00023242"/>
    </source>
</evidence>
<dbReference type="EMBL" id="MCGN01000001">
    <property type="protein sequence ID" value="ORZ03596.1"/>
    <property type="molecule type" value="Genomic_DNA"/>
</dbReference>
<feature type="region of interest" description="Disordered" evidence="16">
    <location>
        <begin position="198"/>
        <end position="225"/>
    </location>
</feature>
<evidence type="ECO:0000256" key="4">
    <source>
        <dbReference type="ARBA" id="ARBA00010731"/>
    </source>
</evidence>
<comment type="similarity">
    <text evidence="4">Belongs to the DASH complex ASK1 family.</text>
</comment>
<feature type="compositionally biased region" description="Polar residues" evidence="16">
    <location>
        <begin position="135"/>
        <end position="153"/>
    </location>
</feature>
<reference evidence="17 18" key="1">
    <citation type="submission" date="2016-07" db="EMBL/GenBank/DDBJ databases">
        <title>Pervasive Adenine N6-methylation of Active Genes in Fungi.</title>
        <authorList>
            <consortium name="DOE Joint Genome Institute"/>
            <person name="Mondo S.J."/>
            <person name="Dannebaum R.O."/>
            <person name="Kuo R.C."/>
            <person name="Labutti K."/>
            <person name="Haridas S."/>
            <person name="Kuo A."/>
            <person name="Salamov A."/>
            <person name="Ahrendt S.R."/>
            <person name="Lipzen A."/>
            <person name="Sullivan W."/>
            <person name="Andreopoulos W.B."/>
            <person name="Clum A."/>
            <person name="Lindquist E."/>
            <person name="Daum C."/>
            <person name="Ramamoorthy G.K."/>
            <person name="Gryganskyi A."/>
            <person name="Culley D."/>
            <person name="Magnuson J.K."/>
            <person name="James T.Y."/>
            <person name="O'Malley M.A."/>
            <person name="Stajich J.E."/>
            <person name="Spatafora J.W."/>
            <person name="Visel A."/>
            <person name="Grigoriev I.V."/>
        </authorList>
    </citation>
    <scope>NUCLEOTIDE SEQUENCE [LARGE SCALE GENOMIC DNA]</scope>
    <source>
        <strain evidence="17 18">NRRL 2496</strain>
    </source>
</reference>
<keyword evidence="7" id="KW-0963">Cytoplasm</keyword>
<evidence type="ECO:0000256" key="9">
    <source>
        <dbReference type="ARBA" id="ARBA00022701"/>
    </source>
</evidence>
<dbReference type="InterPro" id="IPR013964">
    <property type="entry name" value="DASH_Ask1"/>
</dbReference>
<evidence type="ECO:0000256" key="10">
    <source>
        <dbReference type="ARBA" id="ARBA00022776"/>
    </source>
</evidence>
<evidence type="ECO:0000256" key="5">
    <source>
        <dbReference type="ARBA" id="ARBA00014520"/>
    </source>
</evidence>
<evidence type="ECO:0000256" key="3">
    <source>
        <dbReference type="ARBA" id="ARBA00004629"/>
    </source>
</evidence>
<dbReference type="AlphaFoldDB" id="A0A1X2HVK2"/>
<dbReference type="STRING" id="13706.A0A1X2HVK2"/>
<gene>
    <name evidence="17" type="ORF">BCR43DRAFT_520709</name>
</gene>
<dbReference type="Pfam" id="PF08655">
    <property type="entry name" value="DASH_Ask1"/>
    <property type="match status" value="1"/>
</dbReference>
<keyword evidence="9" id="KW-0493">Microtubule</keyword>
<dbReference type="PANTHER" id="PTHR28200">
    <property type="entry name" value="DASH COMPLEX SUBUNIT ASK1"/>
    <property type="match status" value="1"/>
</dbReference>
<evidence type="ECO:0000256" key="11">
    <source>
        <dbReference type="ARBA" id="ARBA00022838"/>
    </source>
</evidence>
<protein>
    <recommendedName>
        <fullName evidence="5">DASH complex subunit ASK1</fullName>
    </recommendedName>
</protein>
<dbReference type="GO" id="GO:0042729">
    <property type="term" value="C:DASH complex"/>
    <property type="evidence" value="ECO:0007669"/>
    <property type="project" value="InterPro"/>
</dbReference>
<dbReference type="OrthoDB" id="5573898at2759"/>
<keyword evidence="11" id="KW-0995">Kinetochore</keyword>